<organism evidence="1 2">
    <name type="scientific">Dreissena polymorpha</name>
    <name type="common">Zebra mussel</name>
    <name type="synonym">Mytilus polymorpha</name>
    <dbReference type="NCBI Taxonomy" id="45954"/>
    <lineage>
        <taxon>Eukaryota</taxon>
        <taxon>Metazoa</taxon>
        <taxon>Spiralia</taxon>
        <taxon>Lophotrochozoa</taxon>
        <taxon>Mollusca</taxon>
        <taxon>Bivalvia</taxon>
        <taxon>Autobranchia</taxon>
        <taxon>Heteroconchia</taxon>
        <taxon>Euheterodonta</taxon>
        <taxon>Imparidentia</taxon>
        <taxon>Neoheterodontei</taxon>
        <taxon>Myida</taxon>
        <taxon>Dreissenoidea</taxon>
        <taxon>Dreissenidae</taxon>
        <taxon>Dreissena</taxon>
    </lineage>
</organism>
<proteinExistence type="predicted"/>
<name>A0A9D4IQA0_DREPO</name>
<keyword evidence="2" id="KW-1185">Reference proteome</keyword>
<reference evidence="1" key="1">
    <citation type="journal article" date="2019" name="bioRxiv">
        <title>The Genome of the Zebra Mussel, Dreissena polymorpha: A Resource for Invasive Species Research.</title>
        <authorList>
            <person name="McCartney M.A."/>
            <person name="Auch B."/>
            <person name="Kono T."/>
            <person name="Mallez S."/>
            <person name="Zhang Y."/>
            <person name="Obille A."/>
            <person name="Becker A."/>
            <person name="Abrahante J.E."/>
            <person name="Garbe J."/>
            <person name="Badalamenti J.P."/>
            <person name="Herman A."/>
            <person name="Mangelson H."/>
            <person name="Liachko I."/>
            <person name="Sullivan S."/>
            <person name="Sone E.D."/>
            <person name="Koren S."/>
            <person name="Silverstein K.A.T."/>
            <person name="Beckman K.B."/>
            <person name="Gohl D.M."/>
        </authorList>
    </citation>
    <scope>NUCLEOTIDE SEQUENCE</scope>
    <source>
        <strain evidence="1">Duluth1</strain>
        <tissue evidence="1">Whole animal</tissue>
    </source>
</reference>
<reference evidence="1" key="2">
    <citation type="submission" date="2020-11" db="EMBL/GenBank/DDBJ databases">
        <authorList>
            <person name="McCartney M.A."/>
            <person name="Auch B."/>
            <person name="Kono T."/>
            <person name="Mallez S."/>
            <person name="Becker A."/>
            <person name="Gohl D.M."/>
            <person name="Silverstein K.A.T."/>
            <person name="Koren S."/>
            <person name="Bechman K.B."/>
            <person name="Herman A."/>
            <person name="Abrahante J.E."/>
            <person name="Garbe J."/>
        </authorList>
    </citation>
    <scope>NUCLEOTIDE SEQUENCE</scope>
    <source>
        <strain evidence="1">Duluth1</strain>
        <tissue evidence="1">Whole animal</tissue>
    </source>
</reference>
<comment type="caution">
    <text evidence="1">The sequence shown here is derived from an EMBL/GenBank/DDBJ whole genome shotgun (WGS) entry which is preliminary data.</text>
</comment>
<dbReference type="Proteomes" id="UP000828390">
    <property type="component" value="Unassembled WGS sequence"/>
</dbReference>
<evidence type="ECO:0000313" key="1">
    <source>
        <dbReference type="EMBL" id="KAH3782675.1"/>
    </source>
</evidence>
<dbReference type="AlphaFoldDB" id="A0A9D4IQA0"/>
<protein>
    <submittedName>
        <fullName evidence="1">Uncharacterized protein</fullName>
    </submittedName>
</protein>
<sequence length="91" mass="9983">MTITNYKDLFPSIKDLQKFFAATPLSQDQHETYVVQCTENPDEDWIAVEQTNSASPLGCKVTSRCITILVPLSDENAISVPLSDAVPVILG</sequence>
<accession>A0A9D4IQA0</accession>
<gene>
    <name evidence="1" type="ORF">DPMN_160594</name>
</gene>
<dbReference type="EMBL" id="JAIWYP010000008">
    <property type="protein sequence ID" value="KAH3782675.1"/>
    <property type="molecule type" value="Genomic_DNA"/>
</dbReference>
<evidence type="ECO:0000313" key="2">
    <source>
        <dbReference type="Proteomes" id="UP000828390"/>
    </source>
</evidence>